<keyword evidence="5 6" id="KW-0472">Membrane</keyword>
<evidence type="ECO:0000256" key="2">
    <source>
        <dbReference type="ARBA" id="ARBA00009399"/>
    </source>
</evidence>
<keyword evidence="9" id="KW-1185">Reference proteome</keyword>
<dbReference type="PANTHER" id="PTHR38459:SF1">
    <property type="entry name" value="PROPHAGE BACTOPRENOL-LINKED GLUCOSE TRANSLOCASE HOMOLOG"/>
    <property type="match status" value="1"/>
</dbReference>
<evidence type="ECO:0000256" key="1">
    <source>
        <dbReference type="ARBA" id="ARBA00004141"/>
    </source>
</evidence>
<reference evidence="9" key="1">
    <citation type="journal article" date="2019" name="Int. J. Syst. Evol. Microbiol.">
        <title>The Global Catalogue of Microorganisms (GCM) 10K type strain sequencing project: providing services to taxonomists for standard genome sequencing and annotation.</title>
        <authorList>
            <consortium name="The Broad Institute Genomics Platform"/>
            <consortium name="The Broad Institute Genome Sequencing Center for Infectious Disease"/>
            <person name="Wu L."/>
            <person name="Ma J."/>
        </authorList>
    </citation>
    <scope>NUCLEOTIDE SEQUENCE [LARGE SCALE GENOMIC DNA]</scope>
    <source>
        <strain evidence="9">CCUG 50347</strain>
    </source>
</reference>
<sequence>MTGTARPARELLGGLVRYGLVGLANAATYYGTYLLAHPRAGYLVAHTVGLGTAMVVSFFLNCRFTFRVRPTWTRFLLYPASQVVNILATTVGVVGLVHLGVDERLAPLAAAALALPVSFLAARFVITRAVLEPRPFAAAPAVTPPSAPSVGEAVTRPIPLVDRR</sequence>
<evidence type="ECO:0000256" key="6">
    <source>
        <dbReference type="SAM" id="Phobius"/>
    </source>
</evidence>
<dbReference type="RefSeq" id="WP_274187287.1">
    <property type="nucleotide sequence ID" value="NZ_BAABHN010000023.1"/>
</dbReference>
<keyword evidence="3 6" id="KW-0812">Transmembrane</keyword>
<dbReference type="InterPro" id="IPR007267">
    <property type="entry name" value="GtrA_DPMS_TM"/>
</dbReference>
<comment type="similarity">
    <text evidence="2">Belongs to the GtrA family.</text>
</comment>
<comment type="caution">
    <text evidence="8">The sequence shown here is derived from an EMBL/GenBank/DDBJ whole genome shotgun (WGS) entry which is preliminary data.</text>
</comment>
<dbReference type="InterPro" id="IPR051401">
    <property type="entry name" value="GtrA_CellWall_Glycosyl"/>
</dbReference>
<evidence type="ECO:0000313" key="8">
    <source>
        <dbReference type="EMBL" id="MFC4833173.1"/>
    </source>
</evidence>
<feature type="transmembrane region" description="Helical" evidence="6">
    <location>
        <begin position="42"/>
        <end position="64"/>
    </location>
</feature>
<protein>
    <submittedName>
        <fullName evidence="8">GtrA family protein</fullName>
    </submittedName>
</protein>
<evidence type="ECO:0000259" key="7">
    <source>
        <dbReference type="Pfam" id="PF04138"/>
    </source>
</evidence>
<feature type="transmembrane region" description="Helical" evidence="6">
    <location>
        <begin position="76"/>
        <end position="99"/>
    </location>
</feature>
<dbReference type="PANTHER" id="PTHR38459">
    <property type="entry name" value="PROPHAGE BACTOPRENOL-LINKED GLUCOSE TRANSLOCASE HOMOLOG"/>
    <property type="match status" value="1"/>
</dbReference>
<dbReference type="Proteomes" id="UP001595909">
    <property type="component" value="Unassembled WGS sequence"/>
</dbReference>
<accession>A0ABV9RIQ6</accession>
<keyword evidence="4 6" id="KW-1133">Transmembrane helix</keyword>
<proteinExistence type="inferred from homology"/>
<name>A0ABV9RIQ6_9PSEU</name>
<comment type="subcellular location">
    <subcellularLocation>
        <location evidence="1">Membrane</location>
        <topology evidence="1">Multi-pass membrane protein</topology>
    </subcellularLocation>
</comment>
<dbReference type="Pfam" id="PF04138">
    <property type="entry name" value="GtrA_DPMS_TM"/>
    <property type="match status" value="1"/>
</dbReference>
<feature type="transmembrane region" description="Helical" evidence="6">
    <location>
        <begin position="105"/>
        <end position="126"/>
    </location>
</feature>
<evidence type="ECO:0000256" key="4">
    <source>
        <dbReference type="ARBA" id="ARBA00022989"/>
    </source>
</evidence>
<feature type="domain" description="GtrA/DPMS transmembrane" evidence="7">
    <location>
        <begin position="17"/>
        <end position="126"/>
    </location>
</feature>
<organism evidence="8 9">
    <name type="scientific">Actinomycetospora chibensis</name>
    <dbReference type="NCBI Taxonomy" id="663606"/>
    <lineage>
        <taxon>Bacteria</taxon>
        <taxon>Bacillati</taxon>
        <taxon>Actinomycetota</taxon>
        <taxon>Actinomycetes</taxon>
        <taxon>Pseudonocardiales</taxon>
        <taxon>Pseudonocardiaceae</taxon>
        <taxon>Actinomycetospora</taxon>
    </lineage>
</organism>
<gene>
    <name evidence="8" type="ORF">ACFPEL_12230</name>
</gene>
<evidence type="ECO:0000256" key="5">
    <source>
        <dbReference type="ARBA" id="ARBA00023136"/>
    </source>
</evidence>
<evidence type="ECO:0000256" key="3">
    <source>
        <dbReference type="ARBA" id="ARBA00022692"/>
    </source>
</evidence>
<dbReference type="EMBL" id="JBHSIM010000023">
    <property type="protein sequence ID" value="MFC4833173.1"/>
    <property type="molecule type" value="Genomic_DNA"/>
</dbReference>
<evidence type="ECO:0000313" key="9">
    <source>
        <dbReference type="Proteomes" id="UP001595909"/>
    </source>
</evidence>